<dbReference type="GO" id="GO:0005576">
    <property type="term" value="C:extracellular region"/>
    <property type="evidence" value="ECO:0007669"/>
    <property type="project" value="UniProtKB-SubCell"/>
</dbReference>
<organism evidence="5 6">
    <name type="scientific">Ideonella livida</name>
    <dbReference type="NCBI Taxonomy" id="2707176"/>
    <lineage>
        <taxon>Bacteria</taxon>
        <taxon>Pseudomonadati</taxon>
        <taxon>Pseudomonadota</taxon>
        <taxon>Betaproteobacteria</taxon>
        <taxon>Burkholderiales</taxon>
        <taxon>Sphaerotilaceae</taxon>
        <taxon>Ideonella</taxon>
    </lineage>
</organism>
<gene>
    <name evidence="5" type="ORF">G3A44_03660</name>
</gene>
<evidence type="ECO:0000313" key="5">
    <source>
        <dbReference type="EMBL" id="NDY90288.1"/>
    </source>
</evidence>
<comment type="caution">
    <text evidence="5">The sequence shown here is derived from an EMBL/GenBank/DDBJ whole genome shotgun (WGS) entry which is preliminary data.</text>
</comment>
<dbReference type="SMART" id="SM00656">
    <property type="entry name" value="Amb_all"/>
    <property type="match status" value="1"/>
</dbReference>
<keyword evidence="6" id="KW-1185">Reference proteome</keyword>
<dbReference type="Proteomes" id="UP000484255">
    <property type="component" value="Unassembled WGS sequence"/>
</dbReference>
<dbReference type="AlphaFoldDB" id="A0A7C9PFC0"/>
<evidence type="ECO:0000313" key="6">
    <source>
        <dbReference type="Proteomes" id="UP000484255"/>
    </source>
</evidence>
<keyword evidence="2" id="KW-0964">Secreted</keyword>
<feature type="domain" description="Pectate lyase" evidence="4">
    <location>
        <begin position="118"/>
        <end position="362"/>
    </location>
</feature>
<dbReference type="Pfam" id="PF00544">
    <property type="entry name" value="Pectate_lyase_4"/>
    <property type="match status" value="1"/>
</dbReference>
<dbReference type="PANTHER" id="PTHR31683">
    <property type="entry name" value="PECTATE LYASE 18-RELATED"/>
    <property type="match status" value="1"/>
</dbReference>
<comment type="subcellular location">
    <subcellularLocation>
        <location evidence="2">Secreted</location>
    </subcellularLocation>
</comment>
<sequence>MGGCAQLLPAGATAVHPTTPAPLLPARLAQLREALPEHDGWAAAQGGTWGGADAKPEHVTVVRTRAELLRALAAGGNPSTPKIVQVAAMIDLMTDDSGRPLGEADFRDPAFSWEAYLAAYAPATWGKKKPEGPQEEARARSAQRQEAQVMVKVPSNTTLIGVTADAGFKHGGLMVQNAENVVIRHLRFEDAYDLFPEWDPKDGPEGEWNSEYDNLALRGASQVWIDHCTFSDGQRPDAREPVWLGRKVQHHDGLLDITLGSTHVTVSWNHFKGHDKTHLVGGSDSLKTDEGKLKVTFHHNWWDGVGQRAPRVRWGEVHVVNNLYTVPAQAGTDAVRFVYSIGVGVNSRIVSQANAWEVPAHVPAGQLVKLWKGSAFRDEGSLVNGQPVDLFAALQATHPGTPLSRDVGWSPYLLPPLDAAADVPAKVRAGAGAGR</sequence>
<dbReference type="InterPro" id="IPR045032">
    <property type="entry name" value="PEL"/>
</dbReference>
<dbReference type="SUPFAM" id="SSF51126">
    <property type="entry name" value="Pectin lyase-like"/>
    <property type="match status" value="1"/>
</dbReference>
<dbReference type="InterPro" id="IPR011050">
    <property type="entry name" value="Pectin_lyase_fold/virulence"/>
</dbReference>
<evidence type="ECO:0000259" key="4">
    <source>
        <dbReference type="SMART" id="SM00656"/>
    </source>
</evidence>
<evidence type="ECO:0000256" key="1">
    <source>
        <dbReference type="ARBA" id="ARBA00023239"/>
    </source>
</evidence>
<keyword evidence="2" id="KW-0624">Polysaccharide degradation</keyword>
<keyword evidence="1 2" id="KW-0456">Lyase</keyword>
<name>A0A7C9PFC0_9BURK</name>
<dbReference type="InterPro" id="IPR002022">
    <property type="entry name" value="Pec_lyase"/>
</dbReference>
<accession>A0A7C9PFC0</accession>
<dbReference type="EMBL" id="JAAGOH010000003">
    <property type="protein sequence ID" value="NDY90288.1"/>
    <property type="molecule type" value="Genomic_DNA"/>
</dbReference>
<dbReference type="Gene3D" id="2.160.20.10">
    <property type="entry name" value="Single-stranded right-handed beta-helix, Pectin lyase-like"/>
    <property type="match status" value="1"/>
</dbReference>
<evidence type="ECO:0000256" key="3">
    <source>
        <dbReference type="SAM" id="MobiDB-lite"/>
    </source>
</evidence>
<proteinExistence type="inferred from homology"/>
<dbReference type="GO" id="GO:0030570">
    <property type="term" value="F:pectate lyase activity"/>
    <property type="evidence" value="ECO:0007669"/>
    <property type="project" value="InterPro"/>
</dbReference>
<feature type="compositionally biased region" description="Basic and acidic residues" evidence="3">
    <location>
        <begin position="128"/>
        <end position="139"/>
    </location>
</feature>
<feature type="region of interest" description="Disordered" evidence="3">
    <location>
        <begin position="126"/>
        <end position="147"/>
    </location>
</feature>
<dbReference type="InterPro" id="IPR012334">
    <property type="entry name" value="Pectin_lyas_fold"/>
</dbReference>
<reference evidence="5 6" key="1">
    <citation type="submission" date="2020-02" db="EMBL/GenBank/DDBJ databases">
        <title>Ideonella bacterium strain TBM-1.</title>
        <authorList>
            <person name="Chen W.-M."/>
        </authorList>
    </citation>
    <scope>NUCLEOTIDE SEQUENCE [LARGE SCALE GENOMIC DNA]</scope>
    <source>
        <strain evidence="5 6">TBM-1</strain>
    </source>
</reference>
<protein>
    <submittedName>
        <fullName evidence="5">Polysaccharide lyase family 1 protein</fullName>
    </submittedName>
</protein>
<keyword evidence="2" id="KW-0119">Carbohydrate metabolism</keyword>
<dbReference type="GO" id="GO:0000272">
    <property type="term" value="P:polysaccharide catabolic process"/>
    <property type="evidence" value="ECO:0007669"/>
    <property type="project" value="UniProtKB-KW"/>
</dbReference>
<dbReference type="PANTHER" id="PTHR31683:SF18">
    <property type="entry name" value="PECTATE LYASE 21-RELATED"/>
    <property type="match status" value="1"/>
</dbReference>
<evidence type="ECO:0000256" key="2">
    <source>
        <dbReference type="RuleBase" id="RU361173"/>
    </source>
</evidence>
<comment type="similarity">
    <text evidence="2">Belongs to the polysaccharide lyase 1 family.</text>
</comment>